<feature type="transmembrane region" description="Helical" evidence="1">
    <location>
        <begin position="20"/>
        <end position="41"/>
    </location>
</feature>
<dbReference type="CDD" id="cd21809">
    <property type="entry name" value="ABC-2_lan_permease-like"/>
    <property type="match status" value="1"/>
</dbReference>
<evidence type="ECO:0000256" key="1">
    <source>
        <dbReference type="SAM" id="Phobius"/>
    </source>
</evidence>
<feature type="transmembrane region" description="Helical" evidence="1">
    <location>
        <begin position="110"/>
        <end position="134"/>
    </location>
</feature>
<keyword evidence="3" id="KW-1185">Reference proteome</keyword>
<reference evidence="2 3" key="1">
    <citation type="submission" date="2018-09" db="EMBL/GenBank/DDBJ databases">
        <title>Genome sequencing of strain 6GH32-13.</title>
        <authorList>
            <person name="Weon H.-Y."/>
            <person name="Heo J."/>
            <person name="Kwon S.-W."/>
        </authorList>
    </citation>
    <scope>NUCLEOTIDE SEQUENCE [LARGE SCALE GENOMIC DNA]</scope>
    <source>
        <strain evidence="2 3">5GH32-13</strain>
    </source>
</reference>
<feature type="transmembrane region" description="Helical" evidence="1">
    <location>
        <begin position="182"/>
        <end position="200"/>
    </location>
</feature>
<dbReference type="Pfam" id="PF12730">
    <property type="entry name" value="ABC2_membrane_4"/>
    <property type="match status" value="1"/>
</dbReference>
<evidence type="ECO:0000313" key="3">
    <source>
        <dbReference type="Proteomes" id="UP000263900"/>
    </source>
</evidence>
<name>A0A3B7MVW4_9BACT</name>
<feature type="transmembrane region" description="Helical" evidence="1">
    <location>
        <begin position="230"/>
        <end position="248"/>
    </location>
</feature>
<dbReference type="PANTHER" id="PTHR37305:SF1">
    <property type="entry name" value="MEMBRANE PROTEIN"/>
    <property type="match status" value="1"/>
</dbReference>
<keyword evidence="1" id="KW-0812">Transmembrane</keyword>
<feature type="transmembrane region" description="Helical" evidence="1">
    <location>
        <begin position="154"/>
        <end position="175"/>
    </location>
</feature>
<evidence type="ECO:0008006" key="4">
    <source>
        <dbReference type="Google" id="ProtNLM"/>
    </source>
</evidence>
<organism evidence="2 3">
    <name type="scientific">Paraflavitalea soli</name>
    <dbReference type="NCBI Taxonomy" id="2315862"/>
    <lineage>
        <taxon>Bacteria</taxon>
        <taxon>Pseudomonadati</taxon>
        <taxon>Bacteroidota</taxon>
        <taxon>Chitinophagia</taxon>
        <taxon>Chitinophagales</taxon>
        <taxon>Chitinophagaceae</taxon>
        <taxon>Paraflavitalea</taxon>
    </lineage>
</organism>
<dbReference type="EMBL" id="CP032157">
    <property type="protein sequence ID" value="AXY75805.1"/>
    <property type="molecule type" value="Genomic_DNA"/>
</dbReference>
<dbReference type="KEGG" id="pseg:D3H65_18245"/>
<accession>A0A3B7MVW4</accession>
<keyword evidence="1" id="KW-1133">Transmembrane helix</keyword>
<dbReference type="RefSeq" id="WP_119051686.1">
    <property type="nucleotide sequence ID" value="NZ_CP032157.1"/>
</dbReference>
<evidence type="ECO:0000313" key="2">
    <source>
        <dbReference type="EMBL" id="AXY75805.1"/>
    </source>
</evidence>
<dbReference type="Proteomes" id="UP000263900">
    <property type="component" value="Chromosome"/>
</dbReference>
<feature type="transmembrane region" description="Helical" evidence="1">
    <location>
        <begin position="61"/>
        <end position="83"/>
    </location>
</feature>
<gene>
    <name evidence="2" type="ORF">D3H65_18245</name>
</gene>
<sequence length="254" mass="29532">MASFIINTKVELWKCRKTAAYWLTLLASAFVSIVSFLMLVSKPEHFAQKLKTDAWRSYMNMSWQPAAAFFLPMYVILVTSLVVQIEYRNNTWKQVYASPRSYADVFFSKFLVIHLLILASLLLFNCFMILTGYTANIVVSGYTFFDTAIPWKDMLIITGKMYASILAVTAIQYWLSLRLRNYIAPVGIGLALLITALMIIEWEKIHIYPYAYTALTYFRNLNKGDQTHQYYSYVWFVGVLLLAFWDTVKRKERG</sequence>
<protein>
    <recommendedName>
        <fullName evidence="4">ABC transporter permease</fullName>
    </recommendedName>
</protein>
<dbReference type="OrthoDB" id="5946463at2"/>
<dbReference type="PANTHER" id="PTHR37305">
    <property type="entry name" value="INTEGRAL MEMBRANE PROTEIN-RELATED"/>
    <property type="match status" value="1"/>
</dbReference>
<keyword evidence="1" id="KW-0472">Membrane</keyword>
<dbReference type="AlphaFoldDB" id="A0A3B7MVW4"/>
<proteinExistence type="predicted"/>